<sequence length="187" mass="19942">MSGEVRERMIEGAMGLLARGGPQAASFSDVLAATGAPRGSLYHHFPNGKRELIEAAVDRAGMVLTDVLSSLSGASLERVVEGFLAIWRTVLTRSQFEAGCAVVAVTVAADSEEQLAYTARVFQSWIDQLANLFREGGVSSREAHAFAVMLVASVEGAVALSRAERSLEPFETVARQLITQARTLSST</sequence>
<keyword evidence="3" id="KW-0804">Transcription</keyword>
<evidence type="ECO:0000313" key="7">
    <source>
        <dbReference type="Proteomes" id="UP000305539"/>
    </source>
</evidence>
<name>A0A4U1IDD0_9BURK</name>
<accession>A0A4U1IDD0</accession>
<dbReference type="SUPFAM" id="SSF48498">
    <property type="entry name" value="Tetracyclin repressor-like, C-terminal domain"/>
    <property type="match status" value="1"/>
</dbReference>
<evidence type="ECO:0000256" key="4">
    <source>
        <dbReference type="PROSITE-ProRule" id="PRU00335"/>
    </source>
</evidence>
<keyword evidence="2 4" id="KW-0238">DNA-binding</keyword>
<dbReference type="GO" id="GO:0003677">
    <property type="term" value="F:DNA binding"/>
    <property type="evidence" value="ECO:0007669"/>
    <property type="project" value="UniProtKB-UniRule"/>
</dbReference>
<dbReference type="Pfam" id="PF00440">
    <property type="entry name" value="TetR_N"/>
    <property type="match status" value="1"/>
</dbReference>
<reference evidence="6 7" key="1">
    <citation type="submission" date="2019-04" db="EMBL/GenBank/DDBJ databases">
        <title>Trinickia sp. 7GSK02, isolated from subtropical forest soil.</title>
        <authorList>
            <person name="Gao Z.-H."/>
            <person name="Qiu L.-H."/>
        </authorList>
    </citation>
    <scope>NUCLEOTIDE SEQUENCE [LARGE SCALE GENOMIC DNA]</scope>
    <source>
        <strain evidence="6 7">7GSK02</strain>
    </source>
</reference>
<dbReference type="Proteomes" id="UP000305539">
    <property type="component" value="Unassembled WGS sequence"/>
</dbReference>
<dbReference type="Gene3D" id="1.10.357.10">
    <property type="entry name" value="Tetracycline Repressor, domain 2"/>
    <property type="match status" value="1"/>
</dbReference>
<protein>
    <submittedName>
        <fullName evidence="6">TetR/AcrR family transcriptional regulator</fullName>
    </submittedName>
</protein>
<dbReference type="PANTHER" id="PTHR47506:SF3">
    <property type="entry name" value="HTH-TYPE TRANSCRIPTIONAL REGULATOR LMRA"/>
    <property type="match status" value="1"/>
</dbReference>
<dbReference type="EMBL" id="SWJE01000002">
    <property type="protein sequence ID" value="TKC91663.1"/>
    <property type="molecule type" value="Genomic_DNA"/>
</dbReference>
<gene>
    <name evidence="6" type="ORF">FAZ69_04255</name>
</gene>
<feature type="DNA-binding region" description="H-T-H motif" evidence="4">
    <location>
        <begin position="26"/>
        <end position="45"/>
    </location>
</feature>
<keyword evidence="1" id="KW-0805">Transcription regulation</keyword>
<comment type="caution">
    <text evidence="6">The sequence shown here is derived from an EMBL/GenBank/DDBJ whole genome shotgun (WGS) entry which is preliminary data.</text>
</comment>
<dbReference type="Pfam" id="PF21993">
    <property type="entry name" value="TetR_C_13_2"/>
    <property type="match status" value="1"/>
</dbReference>
<dbReference type="InterPro" id="IPR009057">
    <property type="entry name" value="Homeodomain-like_sf"/>
</dbReference>
<keyword evidence="7" id="KW-1185">Reference proteome</keyword>
<dbReference type="AlphaFoldDB" id="A0A4U1IDD0"/>
<evidence type="ECO:0000256" key="3">
    <source>
        <dbReference type="ARBA" id="ARBA00023163"/>
    </source>
</evidence>
<evidence type="ECO:0000256" key="1">
    <source>
        <dbReference type="ARBA" id="ARBA00023015"/>
    </source>
</evidence>
<dbReference type="PROSITE" id="PS50977">
    <property type="entry name" value="HTH_TETR_2"/>
    <property type="match status" value="1"/>
</dbReference>
<organism evidence="6 7">
    <name type="scientific">Trinickia terrae</name>
    <dbReference type="NCBI Taxonomy" id="2571161"/>
    <lineage>
        <taxon>Bacteria</taxon>
        <taxon>Pseudomonadati</taxon>
        <taxon>Pseudomonadota</taxon>
        <taxon>Betaproteobacteria</taxon>
        <taxon>Burkholderiales</taxon>
        <taxon>Burkholderiaceae</taxon>
        <taxon>Trinickia</taxon>
    </lineage>
</organism>
<dbReference type="OrthoDB" id="9809772at2"/>
<dbReference type="InterPro" id="IPR054156">
    <property type="entry name" value="YxaF_TetR_C"/>
</dbReference>
<dbReference type="SUPFAM" id="SSF46689">
    <property type="entry name" value="Homeodomain-like"/>
    <property type="match status" value="1"/>
</dbReference>
<evidence type="ECO:0000313" key="6">
    <source>
        <dbReference type="EMBL" id="TKC91663.1"/>
    </source>
</evidence>
<feature type="domain" description="HTH tetR-type" evidence="5">
    <location>
        <begin position="3"/>
        <end position="63"/>
    </location>
</feature>
<dbReference type="RefSeq" id="WP_136892699.1">
    <property type="nucleotide sequence ID" value="NZ_SWJE01000002.1"/>
</dbReference>
<evidence type="ECO:0000256" key="2">
    <source>
        <dbReference type="ARBA" id="ARBA00023125"/>
    </source>
</evidence>
<dbReference type="PANTHER" id="PTHR47506">
    <property type="entry name" value="TRANSCRIPTIONAL REGULATORY PROTEIN"/>
    <property type="match status" value="1"/>
</dbReference>
<dbReference type="InterPro" id="IPR036271">
    <property type="entry name" value="Tet_transcr_reg_TetR-rel_C_sf"/>
</dbReference>
<dbReference type="InterPro" id="IPR001647">
    <property type="entry name" value="HTH_TetR"/>
</dbReference>
<evidence type="ECO:0000259" key="5">
    <source>
        <dbReference type="PROSITE" id="PS50977"/>
    </source>
</evidence>
<proteinExistence type="predicted"/>